<dbReference type="Gene3D" id="2.40.10.500">
    <property type="match status" value="1"/>
</dbReference>
<keyword evidence="4 6" id="KW-0863">Zinc-finger</keyword>
<feature type="repeat" description="NHL" evidence="7">
    <location>
        <begin position="534"/>
        <end position="577"/>
    </location>
</feature>
<feature type="domain" description="B box-type" evidence="10">
    <location>
        <begin position="147"/>
        <end position="188"/>
    </location>
</feature>
<name>A0ABM0MU76_SACKO</name>
<dbReference type="CDD" id="cd19757">
    <property type="entry name" value="Bbox1"/>
    <property type="match status" value="1"/>
</dbReference>
<feature type="domain" description="RING-type" evidence="9">
    <location>
        <begin position="17"/>
        <end position="56"/>
    </location>
</feature>
<organism evidence="11 12">
    <name type="scientific">Saccoglossus kowalevskii</name>
    <name type="common">Acorn worm</name>
    <dbReference type="NCBI Taxonomy" id="10224"/>
    <lineage>
        <taxon>Eukaryota</taxon>
        <taxon>Metazoa</taxon>
        <taxon>Hemichordata</taxon>
        <taxon>Enteropneusta</taxon>
        <taxon>Harrimaniidae</taxon>
        <taxon>Saccoglossus</taxon>
    </lineage>
</organism>
<gene>
    <name evidence="12" type="primary">LOC102803830</name>
</gene>
<evidence type="ECO:0000256" key="4">
    <source>
        <dbReference type="ARBA" id="ARBA00022771"/>
    </source>
</evidence>
<evidence type="ECO:0000256" key="3">
    <source>
        <dbReference type="ARBA" id="ARBA00022737"/>
    </source>
</evidence>
<dbReference type="CDD" id="cd19756">
    <property type="entry name" value="Bbox2"/>
    <property type="match status" value="1"/>
</dbReference>
<sequence>MAAKISVGRIDEDLLTCSVCLERYKNPKILPCHHSFCEQCLVKLRPRDTIKCPNCRQRHYVSNIQQLPPSTIINSVIDIIEEQKRQGGDKTCHGCEENSSTNRCVDCAMDLCTTCTKVHSKMPVSRHHRIMTVKAFKEAIRTKSIVFPAVHCTSHKDKLIELYCEKCQITICHLCLRSNHKGHELIDLQAAADRFCKMASDHIKLLKTKQSEAKQSKIKAIKRNGELAKQHLQRKQQIKQHSQETIEKLTKIIKQEESSHLSKLKTDYDKMNEEINKERHQCETTEKLLKSTITFINNLLNYSSAAQLMKTSKETTNQLETMMSLDTTWIDKNKSLPKFYPGDITLQGMLGTFQSMEVDSVSHSHQQTQESSHVINAPMKLEAISWLAGSFPGLFVNPLGVCINKCGDIVVADNKNKRLQIIDIVEDNLFGISFKYVDQKSQLQFTGYSKPVRPIDVAVSVDNTYITNGYLKGNEANNQVIVCNQYGKVIKCFGGKELQDPCGIAINHNNGIVYVVDSDSNCIRLYEITGYKYIKSVGSKGQGSCQFEYPMFIAMNSKGCLIVSDAGNDRIQVLTSDGLFMFAFSGCPNDKFDWPCGIATDKNDNIYVCDSNNHRVQMFNSKGEFITNIASGRYVLNGPRGIAITNDGKVVVTDACSRVNIFSY</sequence>
<dbReference type="InterPro" id="IPR027370">
    <property type="entry name" value="Znf-RING_euk"/>
</dbReference>
<reference evidence="12" key="1">
    <citation type="submission" date="2025-08" db="UniProtKB">
        <authorList>
            <consortium name="RefSeq"/>
        </authorList>
    </citation>
    <scope>IDENTIFICATION</scope>
    <source>
        <tissue evidence="12">Testes</tissue>
    </source>
</reference>
<accession>A0ABM0MU76</accession>
<evidence type="ECO:0000259" key="9">
    <source>
        <dbReference type="PROSITE" id="PS50089"/>
    </source>
</evidence>
<dbReference type="Gene3D" id="3.30.40.10">
    <property type="entry name" value="Zinc/RING finger domain, C3HC4 (zinc finger)"/>
    <property type="match status" value="1"/>
</dbReference>
<dbReference type="Pfam" id="PF00643">
    <property type="entry name" value="zf-B_box"/>
    <property type="match status" value="1"/>
</dbReference>
<dbReference type="PROSITE" id="PS00518">
    <property type="entry name" value="ZF_RING_1"/>
    <property type="match status" value="1"/>
</dbReference>
<dbReference type="InterPro" id="IPR000315">
    <property type="entry name" value="Znf_B-box"/>
</dbReference>
<feature type="coiled-coil region" evidence="8">
    <location>
        <begin position="254"/>
        <end position="288"/>
    </location>
</feature>
<evidence type="ECO:0000256" key="7">
    <source>
        <dbReference type="PROSITE-ProRule" id="PRU00504"/>
    </source>
</evidence>
<dbReference type="InterPro" id="IPR001258">
    <property type="entry name" value="NHL_repeat"/>
</dbReference>
<dbReference type="GeneID" id="102803830"/>
<dbReference type="Pfam" id="PF13445">
    <property type="entry name" value="zf-RING_UBOX"/>
    <property type="match status" value="1"/>
</dbReference>
<dbReference type="InterPro" id="IPR047153">
    <property type="entry name" value="TRIM45/56/19-like"/>
</dbReference>
<dbReference type="CDD" id="cd05819">
    <property type="entry name" value="NHL"/>
    <property type="match status" value="1"/>
</dbReference>
<evidence type="ECO:0000313" key="11">
    <source>
        <dbReference type="Proteomes" id="UP000694865"/>
    </source>
</evidence>
<evidence type="ECO:0000313" key="12">
    <source>
        <dbReference type="RefSeq" id="XP_006823567.1"/>
    </source>
</evidence>
<dbReference type="InterPro" id="IPR001841">
    <property type="entry name" value="Znf_RING"/>
</dbReference>
<dbReference type="SUPFAM" id="SSF57845">
    <property type="entry name" value="B-box zinc-binding domain"/>
    <property type="match status" value="1"/>
</dbReference>
<feature type="repeat" description="NHL" evidence="7">
    <location>
        <begin position="389"/>
        <end position="425"/>
    </location>
</feature>
<evidence type="ECO:0000256" key="6">
    <source>
        <dbReference type="PROSITE-ProRule" id="PRU00024"/>
    </source>
</evidence>
<dbReference type="InterPro" id="IPR017907">
    <property type="entry name" value="Znf_RING_CS"/>
</dbReference>
<dbReference type="Pfam" id="PF01436">
    <property type="entry name" value="NHL"/>
    <property type="match status" value="2"/>
</dbReference>
<keyword evidence="2" id="KW-0479">Metal-binding</keyword>
<dbReference type="InterPro" id="IPR013083">
    <property type="entry name" value="Znf_RING/FYVE/PHD"/>
</dbReference>
<keyword evidence="1" id="KW-0597">Phosphoprotein</keyword>
<dbReference type="SMART" id="SM00336">
    <property type="entry name" value="BBOX"/>
    <property type="match status" value="2"/>
</dbReference>
<keyword evidence="8" id="KW-0175">Coiled coil</keyword>
<dbReference type="PROSITE" id="PS50089">
    <property type="entry name" value="ZF_RING_2"/>
    <property type="match status" value="1"/>
</dbReference>
<keyword evidence="5" id="KW-0862">Zinc</keyword>
<dbReference type="Gene3D" id="3.30.160.60">
    <property type="entry name" value="Classic Zinc Finger"/>
    <property type="match status" value="1"/>
</dbReference>
<evidence type="ECO:0000256" key="8">
    <source>
        <dbReference type="SAM" id="Coils"/>
    </source>
</evidence>
<evidence type="ECO:0000256" key="5">
    <source>
        <dbReference type="ARBA" id="ARBA00022833"/>
    </source>
</evidence>
<dbReference type="PROSITE" id="PS50119">
    <property type="entry name" value="ZF_BBOX"/>
    <property type="match status" value="2"/>
</dbReference>
<dbReference type="PROSITE" id="PS51125">
    <property type="entry name" value="NHL"/>
    <property type="match status" value="3"/>
</dbReference>
<protein>
    <submittedName>
        <fullName evidence="12">E3 ubiquitin-protein ligase TRIM71-like</fullName>
    </submittedName>
</protein>
<keyword evidence="11" id="KW-1185">Reference proteome</keyword>
<evidence type="ECO:0000256" key="2">
    <source>
        <dbReference type="ARBA" id="ARBA00022723"/>
    </source>
</evidence>
<feature type="domain" description="B box-type" evidence="10">
    <location>
        <begin position="87"/>
        <end position="133"/>
    </location>
</feature>
<dbReference type="SMART" id="SM00184">
    <property type="entry name" value="RING"/>
    <property type="match status" value="1"/>
</dbReference>
<feature type="repeat" description="NHL" evidence="7">
    <location>
        <begin position="581"/>
        <end position="622"/>
    </location>
</feature>
<dbReference type="PANTHER" id="PTHR25462:SF296">
    <property type="entry name" value="MEIOTIC P26, ISOFORM F"/>
    <property type="match status" value="1"/>
</dbReference>
<dbReference type="Gene3D" id="2.120.10.30">
    <property type="entry name" value="TolB, C-terminal domain"/>
    <property type="match status" value="1"/>
</dbReference>
<evidence type="ECO:0000259" key="10">
    <source>
        <dbReference type="PROSITE" id="PS50119"/>
    </source>
</evidence>
<dbReference type="Proteomes" id="UP000694865">
    <property type="component" value="Unplaced"/>
</dbReference>
<evidence type="ECO:0000256" key="1">
    <source>
        <dbReference type="ARBA" id="ARBA00022553"/>
    </source>
</evidence>
<dbReference type="InterPro" id="IPR011042">
    <property type="entry name" value="6-blade_b-propeller_TolB-like"/>
</dbReference>
<dbReference type="PANTHER" id="PTHR25462">
    <property type="entry name" value="BONUS, ISOFORM C-RELATED"/>
    <property type="match status" value="1"/>
</dbReference>
<keyword evidence="3" id="KW-0677">Repeat</keyword>
<dbReference type="SUPFAM" id="SSF101898">
    <property type="entry name" value="NHL repeat"/>
    <property type="match status" value="1"/>
</dbReference>
<dbReference type="RefSeq" id="XP_006823567.1">
    <property type="nucleotide sequence ID" value="XM_006823504.1"/>
</dbReference>
<dbReference type="SUPFAM" id="SSF57850">
    <property type="entry name" value="RING/U-box"/>
    <property type="match status" value="1"/>
</dbReference>
<proteinExistence type="predicted"/>